<sequence>MALALGAAGAASAAEPGDSGYAVRLYGPLAQLPAGHWAYQALEDLMRVGLVVEYTPGLFDADRVITRYEAALLLVDAFRRADAVTAEAQGPTRLRMLSPDRLVGAAVSGADAGARLRETVRALGEEFTEELKVLGFAMEGVAPPSTPELAATGTLRMRSSASSSILPSAGAPRLPVAPEAPEQMPNAEADVPETTEQAPVAETGPPQPQASVGVGGTPDVSAGLAPPRVGLDGPVASMASAYELGIRLALPSRWDVDGQVDLTTLTPTQLGLLVAGPDPNRWLWARVGNVASPSGASLGLGATDEPLTLQGIEARLLGGDARTGIVVGESVPAIPLAGEQGREKKTVAVLDGSLVLSHQVVVGGAVIRASDDLTRLWELGEGATVTSLSGRVAPLPWLSITGEYAQNLWALPLVASAMRLGATLRLGDVTLGARVGRVSPEFQPALGTARPGDEVGVDATVDLGDVRLRAGTGRRNLVSATGAPRPELTTSFGVRIGWLAGATVAADYELISVEDLEAGRDRARTRLGVGWETPAARIQMGLEWGPREPYDAEGTQDGQLEASASVSYRLNPYSAVMLGYRLIDFGRDAGREAGATAQITVRF</sequence>
<dbReference type="PROSITE" id="PS51272">
    <property type="entry name" value="SLH"/>
    <property type="match status" value="1"/>
</dbReference>
<evidence type="ECO:0000256" key="1">
    <source>
        <dbReference type="SAM" id="MobiDB-lite"/>
    </source>
</evidence>
<protein>
    <recommendedName>
        <fullName evidence="2">SLH domain-containing protein</fullName>
    </recommendedName>
</protein>
<gene>
    <name evidence="3" type="ORF">VLY81_01480</name>
</gene>
<name>A0ABZ1BQM0_9FIRM</name>
<organism evidence="3 4">
    <name type="scientific">Geochorda subterranea</name>
    <dbReference type="NCBI Taxonomy" id="3109564"/>
    <lineage>
        <taxon>Bacteria</taxon>
        <taxon>Bacillati</taxon>
        <taxon>Bacillota</taxon>
        <taxon>Limnochordia</taxon>
        <taxon>Limnochordales</taxon>
        <taxon>Geochordaceae</taxon>
        <taxon>Geochorda</taxon>
    </lineage>
</organism>
<proteinExistence type="predicted"/>
<dbReference type="EMBL" id="CP141614">
    <property type="protein sequence ID" value="WRP14871.1"/>
    <property type="molecule type" value="Genomic_DNA"/>
</dbReference>
<feature type="compositionally biased region" description="Low complexity" evidence="1">
    <location>
        <begin position="160"/>
        <end position="171"/>
    </location>
</feature>
<keyword evidence="4" id="KW-1185">Reference proteome</keyword>
<feature type="region of interest" description="Disordered" evidence="1">
    <location>
        <begin position="160"/>
        <end position="226"/>
    </location>
</feature>
<reference evidence="4" key="1">
    <citation type="submission" date="2023-12" db="EMBL/GenBank/DDBJ databases">
        <title>Novel isolates from deep terrestrial aquifers shed light on the physiology and ecology of the class Limnochordia.</title>
        <authorList>
            <person name="Karnachuk O.V."/>
            <person name="Lukina A.P."/>
            <person name="Avakyan M.R."/>
            <person name="Kadnikov V."/>
            <person name="Begmatov S."/>
            <person name="Beletsky A.V."/>
            <person name="Mardanov A.V."/>
            <person name="Ravin N.V."/>
        </authorList>
    </citation>
    <scope>NUCLEOTIDE SEQUENCE [LARGE SCALE GENOMIC DNA]</scope>
    <source>
        <strain evidence="4">LN</strain>
    </source>
</reference>
<dbReference type="InterPro" id="IPR001119">
    <property type="entry name" value="SLH_dom"/>
</dbReference>
<accession>A0ABZ1BQM0</accession>
<evidence type="ECO:0000259" key="2">
    <source>
        <dbReference type="PROSITE" id="PS51272"/>
    </source>
</evidence>
<evidence type="ECO:0000313" key="3">
    <source>
        <dbReference type="EMBL" id="WRP14871.1"/>
    </source>
</evidence>
<feature type="domain" description="SLH" evidence="2">
    <location>
        <begin position="25"/>
        <end position="88"/>
    </location>
</feature>
<dbReference type="Proteomes" id="UP001333102">
    <property type="component" value="Chromosome"/>
</dbReference>
<dbReference type="RefSeq" id="WP_324669258.1">
    <property type="nucleotide sequence ID" value="NZ_CP141614.1"/>
</dbReference>
<evidence type="ECO:0000313" key="4">
    <source>
        <dbReference type="Proteomes" id="UP001333102"/>
    </source>
</evidence>